<dbReference type="SMART" id="SM00065">
    <property type="entry name" value="GAF"/>
    <property type="match status" value="1"/>
</dbReference>
<gene>
    <name evidence="14" type="ORF">IQ10_00879</name>
</gene>
<dbReference type="InterPro" id="IPR003018">
    <property type="entry name" value="GAF"/>
</dbReference>
<dbReference type="PRINTS" id="PR00344">
    <property type="entry name" value="BCTRLSENSOR"/>
</dbReference>
<protein>
    <recommendedName>
        <fullName evidence="3">histidine kinase</fullName>
        <ecNumber evidence="3">2.7.13.3</ecNumber>
    </recommendedName>
</protein>
<dbReference type="Gene3D" id="3.30.450.40">
    <property type="match status" value="1"/>
</dbReference>
<dbReference type="OrthoDB" id="9790669at2"/>
<dbReference type="RefSeq" id="WP_144449245.1">
    <property type="nucleotide sequence ID" value="NZ_VLKZ01000002.1"/>
</dbReference>
<dbReference type="GO" id="GO:0005886">
    <property type="term" value="C:plasma membrane"/>
    <property type="evidence" value="ECO:0007669"/>
    <property type="project" value="UniProtKB-SubCell"/>
</dbReference>
<keyword evidence="6" id="KW-0808">Transferase</keyword>
<dbReference type="PROSITE" id="PS50109">
    <property type="entry name" value="HIS_KIN"/>
    <property type="match status" value="1"/>
</dbReference>
<evidence type="ECO:0000256" key="11">
    <source>
        <dbReference type="ARBA" id="ARBA00023136"/>
    </source>
</evidence>
<name>A0A562QR32_9BACI</name>
<dbReference type="InterPro" id="IPR000014">
    <property type="entry name" value="PAS"/>
</dbReference>
<dbReference type="Pfam" id="PF00512">
    <property type="entry name" value="HisKA"/>
    <property type="match status" value="1"/>
</dbReference>
<evidence type="ECO:0000256" key="1">
    <source>
        <dbReference type="ARBA" id="ARBA00000085"/>
    </source>
</evidence>
<dbReference type="GO" id="GO:0005524">
    <property type="term" value="F:ATP binding"/>
    <property type="evidence" value="ECO:0007669"/>
    <property type="project" value="UniProtKB-KW"/>
</dbReference>
<dbReference type="Proteomes" id="UP000315711">
    <property type="component" value="Unassembled WGS sequence"/>
</dbReference>
<dbReference type="Pfam" id="PF02518">
    <property type="entry name" value="HATPase_c"/>
    <property type="match status" value="1"/>
</dbReference>
<dbReference type="SUPFAM" id="SSF47384">
    <property type="entry name" value="Homodimeric domain of signal transducing histidine kinase"/>
    <property type="match status" value="1"/>
</dbReference>
<evidence type="ECO:0000256" key="9">
    <source>
        <dbReference type="ARBA" id="ARBA00022840"/>
    </source>
</evidence>
<keyword evidence="9" id="KW-0067">ATP-binding</keyword>
<evidence type="ECO:0000256" key="2">
    <source>
        <dbReference type="ARBA" id="ARBA00004236"/>
    </source>
</evidence>
<evidence type="ECO:0000256" key="3">
    <source>
        <dbReference type="ARBA" id="ARBA00012438"/>
    </source>
</evidence>
<dbReference type="Gene3D" id="3.30.450.20">
    <property type="entry name" value="PAS domain"/>
    <property type="match status" value="1"/>
</dbReference>
<dbReference type="AlphaFoldDB" id="A0A562QR32"/>
<dbReference type="Pfam" id="PF13185">
    <property type="entry name" value="GAF_2"/>
    <property type="match status" value="1"/>
</dbReference>
<evidence type="ECO:0000313" key="15">
    <source>
        <dbReference type="Proteomes" id="UP000315711"/>
    </source>
</evidence>
<dbReference type="EMBL" id="VLKZ01000002">
    <property type="protein sequence ID" value="TWI59167.1"/>
    <property type="molecule type" value="Genomic_DNA"/>
</dbReference>
<evidence type="ECO:0000256" key="5">
    <source>
        <dbReference type="ARBA" id="ARBA00022553"/>
    </source>
</evidence>
<dbReference type="InterPro" id="IPR029016">
    <property type="entry name" value="GAF-like_dom_sf"/>
</dbReference>
<dbReference type="EC" id="2.7.13.3" evidence="3"/>
<evidence type="ECO:0000256" key="6">
    <source>
        <dbReference type="ARBA" id="ARBA00022679"/>
    </source>
</evidence>
<dbReference type="InterPro" id="IPR005467">
    <property type="entry name" value="His_kinase_dom"/>
</dbReference>
<dbReference type="SMART" id="SM00387">
    <property type="entry name" value="HATPase_c"/>
    <property type="match status" value="1"/>
</dbReference>
<dbReference type="InterPro" id="IPR003661">
    <property type="entry name" value="HisK_dim/P_dom"/>
</dbReference>
<dbReference type="Gene3D" id="1.10.287.130">
    <property type="match status" value="1"/>
</dbReference>
<dbReference type="GO" id="GO:0000155">
    <property type="term" value="F:phosphorelay sensor kinase activity"/>
    <property type="evidence" value="ECO:0007669"/>
    <property type="project" value="InterPro"/>
</dbReference>
<dbReference type="PANTHER" id="PTHR43711:SF1">
    <property type="entry name" value="HISTIDINE KINASE 1"/>
    <property type="match status" value="1"/>
</dbReference>
<comment type="subcellular location">
    <subcellularLocation>
        <location evidence="2">Cell membrane</location>
    </subcellularLocation>
</comment>
<feature type="coiled-coil region" evidence="12">
    <location>
        <begin position="281"/>
        <end position="311"/>
    </location>
</feature>
<dbReference type="CDD" id="cd00075">
    <property type="entry name" value="HATPase"/>
    <property type="match status" value="1"/>
</dbReference>
<keyword evidence="5" id="KW-0597">Phosphoprotein</keyword>
<keyword evidence="7" id="KW-0547">Nucleotide-binding</keyword>
<dbReference type="CDD" id="cd00130">
    <property type="entry name" value="PAS"/>
    <property type="match status" value="1"/>
</dbReference>
<dbReference type="InterPro" id="IPR003594">
    <property type="entry name" value="HATPase_dom"/>
</dbReference>
<dbReference type="CDD" id="cd00082">
    <property type="entry name" value="HisKA"/>
    <property type="match status" value="1"/>
</dbReference>
<dbReference type="PANTHER" id="PTHR43711">
    <property type="entry name" value="TWO-COMPONENT HISTIDINE KINASE"/>
    <property type="match status" value="1"/>
</dbReference>
<keyword evidence="8 14" id="KW-0418">Kinase</keyword>
<keyword evidence="10" id="KW-0902">Two-component regulatory system</keyword>
<proteinExistence type="predicted"/>
<reference evidence="14 15" key="1">
    <citation type="journal article" date="2015" name="Stand. Genomic Sci.">
        <title>Genomic Encyclopedia of Bacterial and Archaeal Type Strains, Phase III: the genomes of soil and plant-associated and newly described type strains.</title>
        <authorList>
            <person name="Whitman W.B."/>
            <person name="Woyke T."/>
            <person name="Klenk H.P."/>
            <person name="Zhou Y."/>
            <person name="Lilburn T.G."/>
            <person name="Beck B.J."/>
            <person name="De Vos P."/>
            <person name="Vandamme P."/>
            <person name="Eisen J.A."/>
            <person name="Garrity G."/>
            <person name="Hugenholtz P."/>
            <person name="Kyrpides N.C."/>
        </authorList>
    </citation>
    <scope>NUCLEOTIDE SEQUENCE [LARGE SCALE GENOMIC DNA]</scope>
    <source>
        <strain evidence="14 15">CGMCC 1.10116</strain>
    </source>
</reference>
<keyword evidence="4" id="KW-1003">Cell membrane</keyword>
<dbReference type="InterPro" id="IPR036097">
    <property type="entry name" value="HisK_dim/P_sf"/>
</dbReference>
<evidence type="ECO:0000256" key="10">
    <source>
        <dbReference type="ARBA" id="ARBA00023012"/>
    </source>
</evidence>
<dbReference type="SUPFAM" id="SSF55781">
    <property type="entry name" value="GAF domain-like"/>
    <property type="match status" value="1"/>
</dbReference>
<keyword evidence="12" id="KW-0175">Coiled coil</keyword>
<accession>A0A562QR32</accession>
<dbReference type="Gene3D" id="3.30.565.10">
    <property type="entry name" value="Histidine kinase-like ATPase, C-terminal domain"/>
    <property type="match status" value="1"/>
</dbReference>
<keyword evidence="11" id="KW-0472">Membrane</keyword>
<evidence type="ECO:0000256" key="7">
    <source>
        <dbReference type="ARBA" id="ARBA00022741"/>
    </source>
</evidence>
<evidence type="ECO:0000313" key="14">
    <source>
        <dbReference type="EMBL" id="TWI59167.1"/>
    </source>
</evidence>
<dbReference type="InterPro" id="IPR004358">
    <property type="entry name" value="Sig_transdc_His_kin-like_C"/>
</dbReference>
<evidence type="ECO:0000256" key="8">
    <source>
        <dbReference type="ARBA" id="ARBA00022777"/>
    </source>
</evidence>
<feature type="domain" description="Histidine kinase" evidence="13">
    <location>
        <begin position="318"/>
        <end position="536"/>
    </location>
</feature>
<dbReference type="SUPFAM" id="SSF55874">
    <property type="entry name" value="ATPase domain of HSP90 chaperone/DNA topoisomerase II/histidine kinase"/>
    <property type="match status" value="1"/>
</dbReference>
<sequence length="545" mass="62119">MNLHSKLKPLTSTNFYFIVDYNGNVTYLYSTEMNYLELHMEEAIGQPLQNVLPTYFPISFEKQLRKAMKENAPTSYMIEIDLHIKKQLEVEVYPIPKGFIVFIKEAMHEREIEIALQENLKTLVLLTETANDLIVKEKPKKILDTLFNSLSHYLDLDVYFNYILDEHSKKLKLMNFQGISNETAIEIQHLDLGEAVCGTVASNRSKIIVENVQQTVDPKVALIQSLGIEAYACYPLISHNRLIGTLSFGSKQRTKFTEEELLVIEKICNQVAVTLERLFLITELKERNQELKRSNKQLLISKNEAEKANKAKSDFLSLMNHELRTPLHSILGFAQVLTINEQNPLNSFQKDKVNKILEASRHLLTLINDILDLVRFETGTPLLNFESVDLRQIVSNSIEIIKPTADNHNIIIHHSIQSKVPNIRMDAFRLNQIVLNLLSNAIKYNHQNGQISVSYKLLDDHIKIIITDTGFGIDEEEQTKIFEPFYRSPHYSSLIEGTGIGLALVQKLVTELGGSIGVESSVGLGSTFWILFPIEKPLFHSTKSS</sequence>
<dbReference type="InterPro" id="IPR050736">
    <property type="entry name" value="Sensor_HK_Regulatory"/>
</dbReference>
<dbReference type="SMART" id="SM00388">
    <property type="entry name" value="HisKA"/>
    <property type="match status" value="1"/>
</dbReference>
<comment type="catalytic activity">
    <reaction evidence="1">
        <text>ATP + protein L-histidine = ADP + protein N-phospho-L-histidine.</text>
        <dbReference type="EC" id="2.7.13.3"/>
    </reaction>
</comment>
<evidence type="ECO:0000256" key="12">
    <source>
        <dbReference type="SAM" id="Coils"/>
    </source>
</evidence>
<keyword evidence="15" id="KW-1185">Reference proteome</keyword>
<organism evidence="14 15">
    <name type="scientific">Halalkalibacter nanhaiisediminis</name>
    <dbReference type="NCBI Taxonomy" id="688079"/>
    <lineage>
        <taxon>Bacteria</taxon>
        <taxon>Bacillati</taxon>
        <taxon>Bacillota</taxon>
        <taxon>Bacilli</taxon>
        <taxon>Bacillales</taxon>
        <taxon>Bacillaceae</taxon>
        <taxon>Halalkalibacter</taxon>
    </lineage>
</organism>
<dbReference type="InterPro" id="IPR036890">
    <property type="entry name" value="HATPase_C_sf"/>
</dbReference>
<dbReference type="FunFam" id="3.30.565.10:FF:000023">
    <property type="entry name" value="PAS domain-containing sensor histidine kinase"/>
    <property type="match status" value="1"/>
</dbReference>
<evidence type="ECO:0000259" key="13">
    <source>
        <dbReference type="PROSITE" id="PS50109"/>
    </source>
</evidence>
<evidence type="ECO:0000256" key="4">
    <source>
        <dbReference type="ARBA" id="ARBA00022475"/>
    </source>
</evidence>
<comment type="caution">
    <text evidence="14">The sequence shown here is derived from an EMBL/GenBank/DDBJ whole genome shotgun (WGS) entry which is preliminary data.</text>
</comment>